<reference evidence="2 3" key="1">
    <citation type="submission" date="2024-01" db="EMBL/GenBank/DDBJ databases">
        <title>Genome assemblies of Stephania.</title>
        <authorList>
            <person name="Yang L."/>
        </authorList>
    </citation>
    <scope>NUCLEOTIDE SEQUENCE [LARGE SCALE GENOMIC DNA]</scope>
    <source>
        <strain evidence="2">QJT</strain>
        <tissue evidence="2">Leaf</tissue>
    </source>
</reference>
<evidence type="ECO:0000313" key="2">
    <source>
        <dbReference type="EMBL" id="KAK9090889.1"/>
    </source>
</evidence>
<dbReference type="AlphaFoldDB" id="A0AAP0ECW6"/>
<dbReference type="EMBL" id="JBBNAE010000010">
    <property type="protein sequence ID" value="KAK9090889.1"/>
    <property type="molecule type" value="Genomic_DNA"/>
</dbReference>
<keyword evidence="1" id="KW-0812">Transmembrane</keyword>
<organism evidence="2 3">
    <name type="scientific">Stephania japonica</name>
    <dbReference type="NCBI Taxonomy" id="461633"/>
    <lineage>
        <taxon>Eukaryota</taxon>
        <taxon>Viridiplantae</taxon>
        <taxon>Streptophyta</taxon>
        <taxon>Embryophyta</taxon>
        <taxon>Tracheophyta</taxon>
        <taxon>Spermatophyta</taxon>
        <taxon>Magnoliopsida</taxon>
        <taxon>Ranunculales</taxon>
        <taxon>Menispermaceae</taxon>
        <taxon>Menispermoideae</taxon>
        <taxon>Cissampelideae</taxon>
        <taxon>Stephania</taxon>
    </lineage>
</organism>
<feature type="transmembrane region" description="Helical" evidence="1">
    <location>
        <begin position="46"/>
        <end position="66"/>
    </location>
</feature>
<name>A0AAP0ECW6_9MAGN</name>
<keyword evidence="1" id="KW-0472">Membrane</keyword>
<dbReference type="Proteomes" id="UP001417504">
    <property type="component" value="Unassembled WGS sequence"/>
</dbReference>
<keyword evidence="1" id="KW-1133">Transmembrane helix</keyword>
<comment type="caution">
    <text evidence="2">The sequence shown here is derived from an EMBL/GenBank/DDBJ whole genome shotgun (WGS) entry which is preliminary data.</text>
</comment>
<proteinExistence type="predicted"/>
<accession>A0AAP0ECW6</accession>
<evidence type="ECO:0000313" key="3">
    <source>
        <dbReference type="Proteomes" id="UP001417504"/>
    </source>
</evidence>
<protein>
    <submittedName>
        <fullName evidence="2">Uncharacterized protein</fullName>
    </submittedName>
</protein>
<sequence>MNPKTNISLNSCSFHLFIYRILLVYLPFFSSFHASFIHFVHNMQTILIFVNKHFMFLAFRTMLLHVELLKLNFSAI</sequence>
<evidence type="ECO:0000256" key="1">
    <source>
        <dbReference type="SAM" id="Phobius"/>
    </source>
</evidence>
<keyword evidence="3" id="KW-1185">Reference proteome</keyword>
<gene>
    <name evidence="2" type="ORF">Sjap_024066</name>
</gene>